<dbReference type="Gene3D" id="2.20.28.160">
    <property type="match status" value="1"/>
</dbReference>
<evidence type="ECO:0000313" key="1">
    <source>
        <dbReference type="EMBL" id="KKL67032.1"/>
    </source>
</evidence>
<accession>A0A0F9GV91</accession>
<comment type="caution">
    <text evidence="1">The sequence shown here is derived from an EMBL/GenBank/DDBJ whole genome shotgun (WGS) entry which is preliminary data.</text>
</comment>
<proteinExistence type="predicted"/>
<dbReference type="AlphaFoldDB" id="A0A0F9GV91"/>
<dbReference type="EMBL" id="LAZR01027012">
    <property type="protein sequence ID" value="KKL67032.1"/>
    <property type="molecule type" value="Genomic_DNA"/>
</dbReference>
<gene>
    <name evidence="1" type="ORF">LCGC14_2139070</name>
</gene>
<name>A0A0F9GV91_9ZZZZ</name>
<reference evidence="1" key="1">
    <citation type="journal article" date="2015" name="Nature">
        <title>Complex archaea that bridge the gap between prokaryotes and eukaryotes.</title>
        <authorList>
            <person name="Spang A."/>
            <person name="Saw J.H."/>
            <person name="Jorgensen S.L."/>
            <person name="Zaremba-Niedzwiedzka K."/>
            <person name="Martijn J."/>
            <person name="Lind A.E."/>
            <person name="van Eijk R."/>
            <person name="Schleper C."/>
            <person name="Guy L."/>
            <person name="Ettema T.J."/>
        </authorList>
    </citation>
    <scope>NUCLEOTIDE SEQUENCE</scope>
</reference>
<protein>
    <submittedName>
        <fullName evidence="1">Uncharacterized protein</fullName>
    </submittedName>
</protein>
<sequence>MPIYICPYCSARTALTDDQRGTTIECPHCQMDGVAYGVSVVEDPAERQARVVMGGLAWRGLVTDSLHRNAPG</sequence>
<organism evidence="1">
    <name type="scientific">marine sediment metagenome</name>
    <dbReference type="NCBI Taxonomy" id="412755"/>
    <lineage>
        <taxon>unclassified sequences</taxon>
        <taxon>metagenomes</taxon>
        <taxon>ecological metagenomes</taxon>
    </lineage>
</organism>